<feature type="transmembrane region" description="Helical" evidence="2">
    <location>
        <begin position="141"/>
        <end position="161"/>
    </location>
</feature>
<evidence type="ECO:0000256" key="1">
    <source>
        <dbReference type="SAM" id="MobiDB-lite"/>
    </source>
</evidence>
<feature type="transmembrane region" description="Helical" evidence="2">
    <location>
        <begin position="660"/>
        <end position="678"/>
    </location>
</feature>
<feature type="transmembrane region" description="Helical" evidence="2">
    <location>
        <begin position="541"/>
        <end position="559"/>
    </location>
</feature>
<feature type="transmembrane region" description="Helical" evidence="2">
    <location>
        <begin position="684"/>
        <end position="701"/>
    </location>
</feature>
<proteinExistence type="predicted"/>
<feature type="transmembrane region" description="Helical" evidence="2">
    <location>
        <begin position="713"/>
        <end position="731"/>
    </location>
</feature>
<protein>
    <recommendedName>
        <fullName evidence="5">Integral membrane protein</fullName>
    </recommendedName>
</protein>
<feature type="transmembrane region" description="Helical" evidence="2">
    <location>
        <begin position="330"/>
        <end position="350"/>
    </location>
</feature>
<evidence type="ECO:0008006" key="5">
    <source>
        <dbReference type="Google" id="ProtNLM"/>
    </source>
</evidence>
<keyword evidence="2" id="KW-0812">Transmembrane</keyword>
<dbReference type="AlphaFoldDB" id="A0AAW8FRV3"/>
<comment type="caution">
    <text evidence="3">The sequence shown here is derived from an EMBL/GenBank/DDBJ whole genome shotgun (WGS) entry which is preliminary data.</text>
</comment>
<feature type="transmembrane region" description="Helical" evidence="2">
    <location>
        <begin position="589"/>
        <end position="606"/>
    </location>
</feature>
<keyword evidence="2" id="KW-0472">Membrane</keyword>
<feature type="transmembrane region" description="Helical" evidence="2">
    <location>
        <begin position="356"/>
        <end position="375"/>
    </location>
</feature>
<dbReference type="InterPro" id="IPR058062">
    <property type="entry name" value="SCO7613_C"/>
</dbReference>
<feature type="transmembrane region" description="Helical" evidence="2">
    <location>
        <begin position="275"/>
        <end position="295"/>
    </location>
</feature>
<evidence type="ECO:0000256" key="2">
    <source>
        <dbReference type="SAM" id="Phobius"/>
    </source>
</evidence>
<sequence length="826" mass="84376">MSRRVTQPTLQGMTHIPPPAEELRLLDAELWQLDARRAQLLARRAWLVAALQPKWQAPQPTGPRPAASPRPEASAPSVQNVLLVLGGVLLTIAAMVFTLVSWGHLGITGRTLVLGAVTVAALAAPLPLLKRGLRSTAESVAGLGLALTVLDAVALHGAVFLETPGAPYTAVASALLAALWTAYGFLPGATGLRLPRPAALVAAQLPLLFWAIAADAGSYGLTAALLVTAGFDTVVALRTTPGSVRVVAAIGAYGVGAWGALAAGLLTWTASGPSAAARAAALLLLASAITLAAAWQGGRRAAHAADTAEDTRAGESSDGTGHTARANGQALGLAVASGLLAVVALGGTARSLLPELWTVPAHLAFGIALLAALRLHRLPDAVRRGLAWAAAAVQALSLLWALPVVGVVVLGPLAWASRAWTGAPSNSRTAVTVDVTWPPHAEAAPLVLAAVAAVLALAVRDTAWRSRALTGASGLAWATALTLPAVLELPYPAGLLIQSAATAGALTAAMYLRQHVTALVLALVTSASLAFLALASQTATLVVLSGLIALFTAASWRLASFTAPAALVHGAALACATGAAAHWSPAHTALLVLVVPATAALLAGRLGDSRATVPVEAAGAAAGLLAIALAATDLPLLATVLALCGVITAGTAIRTDRRPVGYAAAALFLAATWVRLAGWEVDTPEAYTLPVTIPALLVGALRHRRDPQTSSWTSYAPGLAATLVPSLFAAWGDPHWTRPLLLGVAALSVTLAGARHRLQAPLLLGGSVLLLDALHELAPYIVQVTDALPRWVPPALAGLLLLALGATYEHRLRDAKRMRHFLTTMH</sequence>
<evidence type="ECO:0000313" key="3">
    <source>
        <dbReference type="EMBL" id="MDQ0912105.1"/>
    </source>
</evidence>
<feature type="transmembrane region" description="Helical" evidence="2">
    <location>
        <begin position="111"/>
        <end position="129"/>
    </location>
</feature>
<feature type="transmembrane region" description="Helical" evidence="2">
    <location>
        <begin position="167"/>
        <end position="186"/>
    </location>
</feature>
<feature type="transmembrane region" description="Helical" evidence="2">
    <location>
        <begin position="219"/>
        <end position="237"/>
    </location>
</feature>
<dbReference type="Proteomes" id="UP001234216">
    <property type="component" value="Unassembled WGS sequence"/>
</dbReference>
<gene>
    <name evidence="3" type="ORF">QFZ22_008090</name>
</gene>
<feature type="region of interest" description="Disordered" evidence="1">
    <location>
        <begin position="304"/>
        <end position="323"/>
    </location>
</feature>
<feature type="transmembrane region" description="Helical" evidence="2">
    <location>
        <begin position="387"/>
        <end position="415"/>
    </location>
</feature>
<feature type="transmembrane region" description="Helical" evidence="2">
    <location>
        <begin position="518"/>
        <end position="535"/>
    </location>
</feature>
<accession>A0AAW8FRV3</accession>
<feature type="transmembrane region" description="Helical" evidence="2">
    <location>
        <begin position="788"/>
        <end position="808"/>
    </location>
</feature>
<organism evidence="3 4">
    <name type="scientific">Streptomyces canus</name>
    <dbReference type="NCBI Taxonomy" id="58343"/>
    <lineage>
        <taxon>Bacteria</taxon>
        <taxon>Bacillati</taxon>
        <taxon>Actinomycetota</taxon>
        <taxon>Actinomycetes</taxon>
        <taxon>Kitasatosporales</taxon>
        <taxon>Streptomycetaceae</taxon>
        <taxon>Streptomyces</taxon>
        <taxon>Streptomyces aurantiacus group</taxon>
    </lineage>
</organism>
<feature type="transmembrane region" description="Helical" evidence="2">
    <location>
        <begin position="81"/>
        <end position="105"/>
    </location>
</feature>
<feature type="transmembrane region" description="Helical" evidence="2">
    <location>
        <begin position="198"/>
        <end position="213"/>
    </location>
</feature>
<dbReference type="NCBIfam" id="NF047321">
    <property type="entry name" value="SCO7613_CTERM"/>
    <property type="match status" value="1"/>
</dbReference>
<reference evidence="3" key="1">
    <citation type="submission" date="2023-07" db="EMBL/GenBank/DDBJ databases">
        <title>Comparative genomics of wheat-associated soil bacteria to identify genetic determinants of phenazine resistance.</title>
        <authorList>
            <person name="Mouncey N."/>
        </authorList>
    </citation>
    <scope>NUCLEOTIDE SEQUENCE</scope>
    <source>
        <strain evidence="3">V4I22</strain>
    </source>
</reference>
<name>A0AAW8FRV3_9ACTN</name>
<evidence type="ECO:0000313" key="4">
    <source>
        <dbReference type="Proteomes" id="UP001234216"/>
    </source>
</evidence>
<feature type="transmembrane region" description="Helical" evidence="2">
    <location>
        <begin position="443"/>
        <end position="459"/>
    </location>
</feature>
<keyword evidence="2" id="KW-1133">Transmembrane helix</keyword>
<dbReference type="EMBL" id="JAUSZV010000005">
    <property type="protein sequence ID" value="MDQ0912105.1"/>
    <property type="molecule type" value="Genomic_DNA"/>
</dbReference>
<feature type="transmembrane region" description="Helical" evidence="2">
    <location>
        <begin position="244"/>
        <end position="269"/>
    </location>
</feature>